<organism evidence="2 3">
    <name type="scientific">Eragrostis curvula</name>
    <name type="common">weeping love grass</name>
    <dbReference type="NCBI Taxonomy" id="38414"/>
    <lineage>
        <taxon>Eukaryota</taxon>
        <taxon>Viridiplantae</taxon>
        <taxon>Streptophyta</taxon>
        <taxon>Embryophyta</taxon>
        <taxon>Tracheophyta</taxon>
        <taxon>Spermatophyta</taxon>
        <taxon>Magnoliopsida</taxon>
        <taxon>Liliopsida</taxon>
        <taxon>Poales</taxon>
        <taxon>Poaceae</taxon>
        <taxon>PACMAD clade</taxon>
        <taxon>Chloridoideae</taxon>
        <taxon>Eragrostideae</taxon>
        <taxon>Eragrostidinae</taxon>
        <taxon>Eragrostis</taxon>
    </lineage>
</organism>
<dbReference type="EMBL" id="RWGY01000002">
    <property type="protein sequence ID" value="TVU50735.1"/>
    <property type="molecule type" value="Genomic_DNA"/>
</dbReference>
<evidence type="ECO:0000313" key="3">
    <source>
        <dbReference type="Proteomes" id="UP000324897"/>
    </source>
</evidence>
<dbReference type="Gramene" id="TVU50735">
    <property type="protein sequence ID" value="TVU50735"/>
    <property type="gene ID" value="EJB05_02122"/>
</dbReference>
<gene>
    <name evidence="2" type="ORF">EJB05_02122</name>
</gene>
<feature type="non-terminal residue" evidence="2">
    <location>
        <position position="1"/>
    </location>
</feature>
<evidence type="ECO:0000256" key="1">
    <source>
        <dbReference type="SAM" id="MobiDB-lite"/>
    </source>
</evidence>
<name>A0A5J9WS85_9POAL</name>
<dbReference type="AlphaFoldDB" id="A0A5J9WS85"/>
<evidence type="ECO:0000313" key="2">
    <source>
        <dbReference type="EMBL" id="TVU50735.1"/>
    </source>
</evidence>
<feature type="region of interest" description="Disordered" evidence="1">
    <location>
        <begin position="1"/>
        <end position="36"/>
    </location>
</feature>
<keyword evidence="3" id="KW-1185">Reference proteome</keyword>
<sequence length="101" mass="10841">MPPPSPSTPSAAPRRPRLSSTTKGLRNSARPSPWHPNLCVATTMAPVLRFRCSLRLPLPSFAGWLASPLAVKVALSRNGTGTDGDEDMALVRTLLNPFKAH</sequence>
<dbReference type="Proteomes" id="UP000324897">
    <property type="component" value="Chromosome 6"/>
</dbReference>
<comment type="caution">
    <text evidence="2">The sequence shown here is derived from an EMBL/GenBank/DDBJ whole genome shotgun (WGS) entry which is preliminary data.</text>
</comment>
<accession>A0A5J9WS85</accession>
<feature type="compositionally biased region" description="Low complexity" evidence="1">
    <location>
        <begin position="8"/>
        <end position="21"/>
    </location>
</feature>
<proteinExistence type="predicted"/>
<reference evidence="2 3" key="1">
    <citation type="journal article" date="2019" name="Sci. Rep.">
        <title>A high-quality genome of Eragrostis curvula grass provides insights into Poaceae evolution and supports new strategies to enhance forage quality.</title>
        <authorList>
            <person name="Carballo J."/>
            <person name="Santos B.A.C.M."/>
            <person name="Zappacosta D."/>
            <person name="Garbus I."/>
            <person name="Selva J.P."/>
            <person name="Gallo C.A."/>
            <person name="Diaz A."/>
            <person name="Albertini E."/>
            <person name="Caccamo M."/>
            <person name="Echenique V."/>
        </authorList>
    </citation>
    <scope>NUCLEOTIDE SEQUENCE [LARGE SCALE GENOMIC DNA]</scope>
    <source>
        <strain evidence="3">cv. Victoria</strain>
        <tissue evidence="2">Leaf</tissue>
    </source>
</reference>
<protein>
    <submittedName>
        <fullName evidence="2">Uncharacterized protein</fullName>
    </submittedName>
</protein>